<sequence length="198" mass="21274">MRRRTRGYPSRVENVQGGLREALKLVAVALKDGDAPFALTGGYALWARGAPEPVHDVDFMVAEEDAARTAELLADQGLEVVQPPEDWLFKVYVDGAMVDILFRAGGDPVTRERLHDVDQIEVESVRMPVLSATELLVDKLNALEEHACDLGSIVPAARAVREQVDWAAVAEGTAGNDFAAAALFLLDRLGVASGAAPD</sequence>
<evidence type="ECO:0000313" key="1">
    <source>
        <dbReference type="EMBL" id="MVQ51446.1"/>
    </source>
</evidence>
<accession>A0A6L6XYH3</accession>
<dbReference type="SUPFAM" id="SSF81301">
    <property type="entry name" value="Nucleotidyltransferase"/>
    <property type="match status" value="1"/>
</dbReference>
<protein>
    <recommendedName>
        <fullName evidence="3">Nucleotidyltransferase family protein</fullName>
    </recommendedName>
</protein>
<name>A0A6L6XYH3_9ACTN</name>
<evidence type="ECO:0008006" key="3">
    <source>
        <dbReference type="Google" id="ProtNLM"/>
    </source>
</evidence>
<gene>
    <name evidence="1" type="ORF">GON03_19880</name>
</gene>
<dbReference type="EMBL" id="WSEK01000005">
    <property type="protein sequence ID" value="MVQ51446.1"/>
    <property type="molecule type" value="Genomic_DNA"/>
</dbReference>
<dbReference type="InterPro" id="IPR043519">
    <property type="entry name" value="NT_sf"/>
</dbReference>
<reference evidence="1 2" key="1">
    <citation type="submission" date="2019-12" db="EMBL/GenBank/DDBJ databases">
        <authorList>
            <person name="Huq M.A."/>
        </authorList>
    </citation>
    <scope>NUCLEOTIDE SEQUENCE [LARGE SCALE GENOMIC DNA]</scope>
    <source>
        <strain evidence="1 2">MAH-18</strain>
    </source>
</reference>
<dbReference type="AlphaFoldDB" id="A0A6L6XYH3"/>
<comment type="caution">
    <text evidence="1">The sequence shown here is derived from an EMBL/GenBank/DDBJ whole genome shotgun (WGS) entry which is preliminary data.</text>
</comment>
<dbReference type="Gene3D" id="3.30.460.40">
    <property type="match status" value="1"/>
</dbReference>
<proteinExistence type="predicted"/>
<evidence type="ECO:0000313" key="2">
    <source>
        <dbReference type="Proteomes" id="UP000473525"/>
    </source>
</evidence>
<keyword evidence="2" id="KW-1185">Reference proteome</keyword>
<organism evidence="1 2">
    <name type="scientific">Nocardioides agri</name>
    <dbReference type="NCBI Taxonomy" id="2682843"/>
    <lineage>
        <taxon>Bacteria</taxon>
        <taxon>Bacillati</taxon>
        <taxon>Actinomycetota</taxon>
        <taxon>Actinomycetes</taxon>
        <taxon>Propionibacteriales</taxon>
        <taxon>Nocardioidaceae</taxon>
        <taxon>Nocardioides</taxon>
    </lineage>
</organism>
<dbReference type="Proteomes" id="UP000473525">
    <property type="component" value="Unassembled WGS sequence"/>
</dbReference>